<reference evidence="2" key="1">
    <citation type="submission" date="2017-02" db="EMBL/GenBank/DDBJ databases">
        <authorList>
            <person name="Varghese N."/>
            <person name="Submissions S."/>
        </authorList>
    </citation>
    <scope>NUCLEOTIDE SEQUENCE [LARGE SCALE GENOMIC DNA]</scope>
    <source>
        <strain evidence="2">UM2</strain>
    </source>
</reference>
<evidence type="ECO:0008006" key="3">
    <source>
        <dbReference type="Google" id="ProtNLM"/>
    </source>
</evidence>
<dbReference type="Proteomes" id="UP000189818">
    <property type="component" value="Unassembled WGS sequence"/>
</dbReference>
<organism evidence="1 2">
    <name type="scientific">Rhizorhabdus histidinilytica</name>
    <dbReference type="NCBI Taxonomy" id="439228"/>
    <lineage>
        <taxon>Bacteria</taxon>
        <taxon>Pseudomonadati</taxon>
        <taxon>Pseudomonadota</taxon>
        <taxon>Alphaproteobacteria</taxon>
        <taxon>Sphingomonadales</taxon>
        <taxon>Sphingomonadaceae</taxon>
        <taxon>Rhizorhabdus</taxon>
    </lineage>
</organism>
<dbReference type="SUPFAM" id="SSF55729">
    <property type="entry name" value="Acyl-CoA N-acyltransferases (Nat)"/>
    <property type="match status" value="1"/>
</dbReference>
<dbReference type="OrthoDB" id="8780250at2"/>
<dbReference type="AlphaFoldDB" id="A0A1T5A7I5"/>
<evidence type="ECO:0000313" key="2">
    <source>
        <dbReference type="Proteomes" id="UP000189818"/>
    </source>
</evidence>
<gene>
    <name evidence="1" type="ORF">SAMN06295920_101665</name>
</gene>
<dbReference type="STRING" id="439228.SAMN06295920_101665"/>
<accession>A0A1T5A7I5</accession>
<proteinExistence type="predicted"/>
<name>A0A1T5A7I5_9SPHN</name>
<dbReference type="RefSeq" id="WP_079646581.1">
    <property type="nucleotide sequence ID" value="NZ_FUYM01000001.1"/>
</dbReference>
<sequence length="125" mass="14511">MSTKLGDNRDAALKVGFEAIDWPYPITFEQYLEAFKDWVVRAIERDGVPIGTAFTHDGELHIAILPQWRRRWVTRNILCELFDMPKVIARPIEREDIMYSYLVSLGFKDIGDKTLILEKPSCLPQ</sequence>
<dbReference type="InterPro" id="IPR016181">
    <property type="entry name" value="Acyl_CoA_acyltransferase"/>
</dbReference>
<evidence type="ECO:0000313" key="1">
    <source>
        <dbReference type="EMBL" id="SKB30819.1"/>
    </source>
</evidence>
<keyword evidence="2" id="KW-1185">Reference proteome</keyword>
<dbReference type="EMBL" id="FUYM01000001">
    <property type="protein sequence ID" value="SKB30819.1"/>
    <property type="molecule type" value="Genomic_DNA"/>
</dbReference>
<protein>
    <recommendedName>
        <fullName evidence="3">GNAT family N-acetyltransferase</fullName>
    </recommendedName>
</protein>